<evidence type="ECO:0000313" key="2">
    <source>
        <dbReference type="Proteomes" id="UP001055811"/>
    </source>
</evidence>
<sequence length="154" mass="16667">MGVTTYDMEIETAVPAAKLYQSFILDGDTLVPKVAPQAMKSIEILEGDGGAGTIKLITFGEGSQFKSVKHKIDAVDKDNMTYSYSIIEGDVLVDPLESISYHIKVVPTEGGCILKNRSIYTCKGDVKIAEDDIKNGKEKALGLFKAIEAHLLAN</sequence>
<protein>
    <submittedName>
        <fullName evidence="1">Uncharacterized protein</fullName>
    </submittedName>
</protein>
<organism evidence="1 2">
    <name type="scientific">Cichorium intybus</name>
    <name type="common">Chicory</name>
    <dbReference type="NCBI Taxonomy" id="13427"/>
    <lineage>
        <taxon>Eukaryota</taxon>
        <taxon>Viridiplantae</taxon>
        <taxon>Streptophyta</taxon>
        <taxon>Embryophyta</taxon>
        <taxon>Tracheophyta</taxon>
        <taxon>Spermatophyta</taxon>
        <taxon>Magnoliopsida</taxon>
        <taxon>eudicotyledons</taxon>
        <taxon>Gunneridae</taxon>
        <taxon>Pentapetalae</taxon>
        <taxon>asterids</taxon>
        <taxon>campanulids</taxon>
        <taxon>Asterales</taxon>
        <taxon>Asteraceae</taxon>
        <taxon>Cichorioideae</taxon>
        <taxon>Cichorieae</taxon>
        <taxon>Cichoriinae</taxon>
        <taxon>Cichorium</taxon>
    </lineage>
</organism>
<comment type="caution">
    <text evidence="1">The sequence shown here is derived from an EMBL/GenBank/DDBJ whole genome shotgun (WGS) entry which is preliminary data.</text>
</comment>
<dbReference type="Proteomes" id="UP001055811">
    <property type="component" value="Linkage Group LG09"/>
</dbReference>
<evidence type="ECO:0000313" key="1">
    <source>
        <dbReference type="EMBL" id="KAI3690987.1"/>
    </source>
</evidence>
<keyword evidence="2" id="KW-1185">Reference proteome</keyword>
<proteinExistence type="predicted"/>
<reference evidence="2" key="1">
    <citation type="journal article" date="2022" name="Mol. Ecol. Resour.">
        <title>The genomes of chicory, endive, great burdock and yacon provide insights into Asteraceae palaeo-polyploidization history and plant inulin production.</title>
        <authorList>
            <person name="Fan W."/>
            <person name="Wang S."/>
            <person name="Wang H."/>
            <person name="Wang A."/>
            <person name="Jiang F."/>
            <person name="Liu H."/>
            <person name="Zhao H."/>
            <person name="Xu D."/>
            <person name="Zhang Y."/>
        </authorList>
    </citation>
    <scope>NUCLEOTIDE SEQUENCE [LARGE SCALE GENOMIC DNA]</scope>
    <source>
        <strain evidence="2">cv. Punajuju</strain>
    </source>
</reference>
<dbReference type="EMBL" id="CM042017">
    <property type="protein sequence ID" value="KAI3690987.1"/>
    <property type="molecule type" value="Genomic_DNA"/>
</dbReference>
<gene>
    <name evidence="1" type="ORF">L2E82_49200</name>
</gene>
<accession>A0ACB8Z0A3</accession>
<name>A0ACB8Z0A3_CICIN</name>
<reference evidence="1 2" key="2">
    <citation type="journal article" date="2022" name="Mol. Ecol. Resour.">
        <title>The genomes of chicory, endive, great burdock and yacon provide insights into Asteraceae paleo-polyploidization history and plant inulin production.</title>
        <authorList>
            <person name="Fan W."/>
            <person name="Wang S."/>
            <person name="Wang H."/>
            <person name="Wang A."/>
            <person name="Jiang F."/>
            <person name="Liu H."/>
            <person name="Zhao H."/>
            <person name="Xu D."/>
            <person name="Zhang Y."/>
        </authorList>
    </citation>
    <scope>NUCLEOTIDE SEQUENCE [LARGE SCALE GENOMIC DNA]</scope>
    <source>
        <strain evidence="2">cv. Punajuju</strain>
        <tissue evidence="1">Leaves</tissue>
    </source>
</reference>